<protein>
    <submittedName>
        <fullName evidence="1">Uncharacterized protein</fullName>
    </submittedName>
</protein>
<dbReference type="OrthoDB" id="10251048at2759"/>
<name>A0A139IF62_9PEZI</name>
<keyword evidence="2" id="KW-1185">Reference proteome</keyword>
<comment type="caution">
    <text evidence="1">The sequence shown here is derived from an EMBL/GenBank/DDBJ whole genome shotgun (WGS) entry which is preliminary data.</text>
</comment>
<dbReference type="AlphaFoldDB" id="A0A139IF62"/>
<dbReference type="Proteomes" id="UP000073492">
    <property type="component" value="Unassembled WGS sequence"/>
</dbReference>
<evidence type="ECO:0000313" key="2">
    <source>
        <dbReference type="Proteomes" id="UP000073492"/>
    </source>
</evidence>
<accession>A0A139IF62</accession>
<organism evidence="1 2">
    <name type="scientific">Pseudocercospora musae</name>
    <dbReference type="NCBI Taxonomy" id="113226"/>
    <lineage>
        <taxon>Eukaryota</taxon>
        <taxon>Fungi</taxon>
        <taxon>Dikarya</taxon>
        <taxon>Ascomycota</taxon>
        <taxon>Pezizomycotina</taxon>
        <taxon>Dothideomycetes</taxon>
        <taxon>Dothideomycetidae</taxon>
        <taxon>Mycosphaerellales</taxon>
        <taxon>Mycosphaerellaceae</taxon>
        <taxon>Pseudocercospora</taxon>
    </lineage>
</organism>
<evidence type="ECO:0000313" key="1">
    <source>
        <dbReference type="EMBL" id="KXT13383.1"/>
    </source>
</evidence>
<proteinExistence type="predicted"/>
<reference evidence="1 2" key="1">
    <citation type="submission" date="2015-07" db="EMBL/GenBank/DDBJ databases">
        <title>Comparative genomics of the Sigatoka disease complex on banana suggests a link between parallel evolutionary changes in Pseudocercospora fijiensis and Pseudocercospora eumusae and increased virulence on the banana host.</title>
        <authorList>
            <person name="Chang T.-C."/>
            <person name="Salvucci A."/>
            <person name="Crous P.W."/>
            <person name="Stergiopoulos I."/>
        </authorList>
    </citation>
    <scope>NUCLEOTIDE SEQUENCE [LARGE SCALE GENOMIC DNA]</scope>
    <source>
        <strain evidence="1 2">CBS 116634</strain>
    </source>
</reference>
<gene>
    <name evidence="1" type="ORF">AC579_9086</name>
</gene>
<sequence length="377" mass="41899">MLEIENDDVQSPQLVWEYSLTLEYRPIRNLYDQRPRSVLVTTIRLPVYQLHVSIERASAAAFHACKCSEQKKDRSSSALLNRNSRSGLVTLQQWVDLLIIPLEVEVLADLLLDSSLDRLKHIGKDTKVGGVVLIVVAALEDTRADQAGVPAVHVLGGTMSPDLGMWYRTYTSNDVRSWIVTDHVHVLWQLLLIVDLFHPAGNHLIGILVCCEFWLAIHDTLEVLTRESLVHGLDADSESTLRHSWVWVLSWAEQVTLREVDRDSLRDWVLSTRVQSSVLRLQQVHDDLDVGCVVAGVGEAHDGVDVGLGEVSWAGCGTLGVSEDSVWSDCWVPGYDVVWHNNVLKAVLLGNLSAAVALTTDNEDSVVVLSKSTHRCV</sequence>
<dbReference type="EMBL" id="LFZO01000119">
    <property type="protein sequence ID" value="KXT13383.1"/>
    <property type="molecule type" value="Genomic_DNA"/>
</dbReference>